<feature type="non-terminal residue" evidence="3">
    <location>
        <position position="1"/>
    </location>
</feature>
<dbReference type="InterPro" id="IPR041628">
    <property type="entry name" value="ChlI/MoxR_AAA_lid"/>
</dbReference>
<dbReference type="EMBL" id="JAAGLI010000934">
    <property type="protein sequence ID" value="NEA27504.1"/>
    <property type="molecule type" value="Genomic_DNA"/>
</dbReference>
<feature type="domain" description="ChlI/MoxR AAA lid" evidence="2">
    <location>
        <begin position="78"/>
        <end position="147"/>
    </location>
</feature>
<feature type="compositionally biased region" description="Basic and acidic residues" evidence="1">
    <location>
        <begin position="193"/>
        <end position="229"/>
    </location>
</feature>
<evidence type="ECO:0000313" key="4">
    <source>
        <dbReference type="Proteomes" id="UP000475532"/>
    </source>
</evidence>
<comment type="caution">
    <text evidence="3">The sequence shown here is derived from an EMBL/GenBank/DDBJ whole genome shotgun (WGS) entry which is preliminary data.</text>
</comment>
<dbReference type="PANTHER" id="PTHR35023:SF1">
    <property type="entry name" value="MG-PROTOPORPHYRIN IX CHELATASE"/>
    <property type="match status" value="1"/>
</dbReference>
<dbReference type="AlphaFoldDB" id="A0A6L9QU60"/>
<accession>A0A6L9QU60</accession>
<protein>
    <submittedName>
        <fullName evidence="3">Magnesium chelatase</fullName>
    </submittedName>
</protein>
<dbReference type="InterPro" id="IPR027417">
    <property type="entry name" value="P-loop_NTPase"/>
</dbReference>
<proteinExistence type="predicted"/>
<dbReference type="SUPFAM" id="SSF52540">
    <property type="entry name" value="P-loop containing nucleoside triphosphate hydrolases"/>
    <property type="match status" value="1"/>
</dbReference>
<evidence type="ECO:0000313" key="3">
    <source>
        <dbReference type="EMBL" id="NEA27504.1"/>
    </source>
</evidence>
<evidence type="ECO:0000259" key="2">
    <source>
        <dbReference type="Pfam" id="PF17863"/>
    </source>
</evidence>
<dbReference type="Gene3D" id="1.10.8.80">
    <property type="entry name" value="Magnesium chelatase subunit I, C-Terminal domain"/>
    <property type="match status" value="1"/>
</dbReference>
<feature type="region of interest" description="Disordered" evidence="1">
    <location>
        <begin position="150"/>
        <end position="282"/>
    </location>
</feature>
<feature type="non-terminal residue" evidence="3">
    <location>
        <position position="303"/>
    </location>
</feature>
<organism evidence="3 4">
    <name type="scientific">Actinomadura bangladeshensis</name>
    <dbReference type="NCBI Taxonomy" id="453573"/>
    <lineage>
        <taxon>Bacteria</taxon>
        <taxon>Bacillati</taxon>
        <taxon>Actinomycetota</taxon>
        <taxon>Actinomycetes</taxon>
        <taxon>Streptosporangiales</taxon>
        <taxon>Thermomonosporaceae</taxon>
        <taxon>Actinomadura</taxon>
    </lineage>
</organism>
<gene>
    <name evidence="3" type="ORF">G3I70_34155</name>
</gene>
<dbReference type="Pfam" id="PF17863">
    <property type="entry name" value="AAA_lid_2"/>
    <property type="match status" value="1"/>
</dbReference>
<dbReference type="Proteomes" id="UP000475532">
    <property type="component" value="Unassembled WGS sequence"/>
</dbReference>
<evidence type="ECO:0000256" key="1">
    <source>
        <dbReference type="SAM" id="MobiDB-lite"/>
    </source>
</evidence>
<sequence>EEGELRPQLLDRFGLTVEVRASREPRERAEVVRRRLAFEADPEAFAARWAGAEAGLAERISAARERLGGVRLPDERLEQIAAVCAGFEVDGLRADLVTANAALAHAAWQGRDEVTQADVRAAARLSLPHRRRRDPFDAPGLDESLLDDLLASTAPDDDPPPEGGGAPSDGDTPRGAGGAASDDKAPGDGAPPGDDRPRGESTPPRDARSPGDLRSPGDTDTSGHTRQPADAKPSGNTWPPGDWPPGDGGPSSEARSPGVDGSPGSGTPDGADGRLGGGERVAAVAAPHAVPFWDVPGVGDGAA</sequence>
<name>A0A6L9QU60_9ACTN</name>
<dbReference type="PANTHER" id="PTHR35023">
    <property type="entry name" value="CHELATASE-RELATED"/>
    <property type="match status" value="1"/>
</dbReference>
<dbReference type="InterPro" id="IPR052989">
    <property type="entry name" value="Mg-chelatase_DI-like"/>
</dbReference>
<reference evidence="3 4" key="1">
    <citation type="submission" date="2020-01" db="EMBL/GenBank/DDBJ databases">
        <title>Insect and environment-associated Actinomycetes.</title>
        <authorList>
            <person name="Currrie C."/>
            <person name="Chevrette M."/>
            <person name="Carlson C."/>
            <person name="Stubbendieck R."/>
            <person name="Wendt-Pienkowski E."/>
        </authorList>
    </citation>
    <scope>NUCLEOTIDE SEQUENCE [LARGE SCALE GENOMIC DNA]</scope>
    <source>
        <strain evidence="3 4">SID10258</strain>
    </source>
</reference>